<evidence type="ECO:0000313" key="1">
    <source>
        <dbReference type="EMBL" id="JAH57972.1"/>
    </source>
</evidence>
<accession>A0A0E9TWY3</accession>
<organism evidence="1">
    <name type="scientific">Anguilla anguilla</name>
    <name type="common">European freshwater eel</name>
    <name type="synonym">Muraena anguilla</name>
    <dbReference type="NCBI Taxonomy" id="7936"/>
    <lineage>
        <taxon>Eukaryota</taxon>
        <taxon>Metazoa</taxon>
        <taxon>Chordata</taxon>
        <taxon>Craniata</taxon>
        <taxon>Vertebrata</taxon>
        <taxon>Euteleostomi</taxon>
        <taxon>Actinopterygii</taxon>
        <taxon>Neopterygii</taxon>
        <taxon>Teleostei</taxon>
        <taxon>Anguilliformes</taxon>
        <taxon>Anguillidae</taxon>
        <taxon>Anguilla</taxon>
    </lineage>
</organism>
<reference evidence="1" key="1">
    <citation type="submission" date="2014-11" db="EMBL/GenBank/DDBJ databases">
        <authorList>
            <person name="Amaro Gonzalez C."/>
        </authorList>
    </citation>
    <scope>NUCLEOTIDE SEQUENCE</scope>
</reference>
<proteinExistence type="predicted"/>
<dbReference type="AlphaFoldDB" id="A0A0E9TWY3"/>
<protein>
    <submittedName>
        <fullName evidence="1">Uncharacterized protein</fullName>
    </submittedName>
</protein>
<name>A0A0E9TWY3_ANGAN</name>
<dbReference type="EMBL" id="GBXM01050605">
    <property type="protein sequence ID" value="JAH57972.1"/>
    <property type="molecule type" value="Transcribed_RNA"/>
</dbReference>
<sequence length="36" mass="4072">MILLSNGFRVILCRGLVHMPKPRASGMRRSCNCTPR</sequence>
<reference evidence="1" key="2">
    <citation type="journal article" date="2015" name="Fish Shellfish Immunol.">
        <title>Early steps in the European eel (Anguilla anguilla)-Vibrio vulnificus interaction in the gills: Role of the RtxA13 toxin.</title>
        <authorList>
            <person name="Callol A."/>
            <person name="Pajuelo D."/>
            <person name="Ebbesson L."/>
            <person name="Teles M."/>
            <person name="MacKenzie S."/>
            <person name="Amaro C."/>
        </authorList>
    </citation>
    <scope>NUCLEOTIDE SEQUENCE</scope>
</reference>